<gene>
    <name evidence="2" type="ORF">JOF59_000072</name>
</gene>
<dbReference type="Proteomes" id="UP001519311">
    <property type="component" value="Unassembled WGS sequence"/>
</dbReference>
<evidence type="ECO:0000313" key="3">
    <source>
        <dbReference type="Proteomes" id="UP001519311"/>
    </source>
</evidence>
<dbReference type="InterPro" id="IPR016040">
    <property type="entry name" value="NAD(P)-bd_dom"/>
</dbReference>
<dbReference type="PANTHER" id="PTHR47129">
    <property type="entry name" value="QUINONE OXIDOREDUCTASE 2"/>
    <property type="match status" value="1"/>
</dbReference>
<dbReference type="SUPFAM" id="SSF51735">
    <property type="entry name" value="NAD(P)-binding Rossmann-fold domains"/>
    <property type="match status" value="1"/>
</dbReference>
<dbReference type="EMBL" id="JAGINS010000001">
    <property type="protein sequence ID" value="MBP2357672.1"/>
    <property type="molecule type" value="Genomic_DNA"/>
</dbReference>
<dbReference type="InterPro" id="IPR036291">
    <property type="entry name" value="NAD(P)-bd_dom_sf"/>
</dbReference>
<proteinExistence type="predicted"/>
<organism evidence="2 3">
    <name type="scientific">Streptomyces clavifer</name>
    <dbReference type="NCBI Taxonomy" id="68188"/>
    <lineage>
        <taxon>Bacteria</taxon>
        <taxon>Bacillati</taxon>
        <taxon>Actinomycetota</taxon>
        <taxon>Actinomycetes</taxon>
        <taxon>Kitasatosporales</taxon>
        <taxon>Streptomycetaceae</taxon>
        <taxon>Streptomyces</taxon>
    </lineage>
</organism>
<feature type="domain" description="NAD(P)-binding" evidence="1">
    <location>
        <begin position="6"/>
        <end position="185"/>
    </location>
</feature>
<keyword evidence="3" id="KW-1185">Reference proteome</keyword>
<dbReference type="EC" id="1.6.5.2" evidence="2"/>
<dbReference type="Gene3D" id="3.40.50.720">
    <property type="entry name" value="NAD(P)-binding Rossmann-like Domain"/>
    <property type="match status" value="1"/>
</dbReference>
<dbReference type="GO" id="GO:0003955">
    <property type="term" value="F:NAD(P)H dehydrogenase (quinone) activity"/>
    <property type="evidence" value="ECO:0007669"/>
    <property type="project" value="UniProtKB-EC"/>
</dbReference>
<dbReference type="RefSeq" id="WP_209469243.1">
    <property type="nucleotide sequence ID" value="NZ_BMWJ01000018.1"/>
</dbReference>
<evidence type="ECO:0000259" key="1">
    <source>
        <dbReference type="Pfam" id="PF13460"/>
    </source>
</evidence>
<comment type="caution">
    <text evidence="2">The sequence shown here is derived from an EMBL/GenBank/DDBJ whole genome shotgun (WGS) entry which is preliminary data.</text>
</comment>
<sequence>MIVVTGATGRFGRQVIEHLLLRGVPAAQVVAAARTPAKAAGLAALGVEVRTADYDRPETLSAAFAGADKVLLVSSTGSDATRVAQHRSAIDAAVTSGVDLVAYTSVTRAPTNPMGLARVHRATEQAIADAGLPAVVLRNGWYTENHTAALPGAVARGTLTGSAGDGRIAFATRADLAEAAAAVLTLDDQAGKTYDLTGDTAWTLSELAAEAAARSGTPLPYVDLPAEQYRQILHRAGLPEPAVDLIVDADVQISHGALAHVTSDLTSLLGRPTTPLSVTVAQTLRA</sequence>
<name>A0ABS4V190_9ACTN</name>
<dbReference type="Gene3D" id="3.90.25.10">
    <property type="entry name" value="UDP-galactose 4-epimerase, domain 1"/>
    <property type="match status" value="1"/>
</dbReference>
<evidence type="ECO:0000313" key="2">
    <source>
        <dbReference type="EMBL" id="MBP2357672.1"/>
    </source>
</evidence>
<dbReference type="Pfam" id="PF13460">
    <property type="entry name" value="NAD_binding_10"/>
    <property type="match status" value="1"/>
</dbReference>
<reference evidence="2 3" key="1">
    <citation type="submission" date="2021-03" db="EMBL/GenBank/DDBJ databases">
        <title>Sequencing the genomes of 1000 actinobacteria strains.</title>
        <authorList>
            <person name="Klenk H.-P."/>
        </authorList>
    </citation>
    <scope>NUCLEOTIDE SEQUENCE [LARGE SCALE GENOMIC DNA]</scope>
    <source>
        <strain evidence="2 3">DSM 40843</strain>
    </source>
</reference>
<accession>A0ABS4V190</accession>
<dbReference type="InterPro" id="IPR052718">
    <property type="entry name" value="NmrA-type_oxidoreductase"/>
</dbReference>
<dbReference type="PANTHER" id="PTHR47129:SF1">
    <property type="entry name" value="NMRA-LIKE DOMAIN-CONTAINING PROTEIN"/>
    <property type="match status" value="1"/>
</dbReference>
<protein>
    <submittedName>
        <fullName evidence="2">NAD(P)H dehydrogenase (Quinone)</fullName>
        <ecNumber evidence="2">1.6.5.2</ecNumber>
    </submittedName>
</protein>
<keyword evidence="2" id="KW-0560">Oxidoreductase</keyword>